<proteinExistence type="inferred from homology"/>
<dbReference type="Gene3D" id="1.10.287.1490">
    <property type="match status" value="1"/>
</dbReference>
<evidence type="ECO:0000256" key="5">
    <source>
        <dbReference type="ARBA" id="ARBA00022840"/>
    </source>
</evidence>
<keyword evidence="3" id="KW-0493">Microtubule</keyword>
<gene>
    <name evidence="12" type="ORF">BEMITA_LOCUS12156</name>
</gene>
<evidence type="ECO:0000256" key="8">
    <source>
        <dbReference type="ARBA" id="ARBA00023212"/>
    </source>
</evidence>
<dbReference type="FunFam" id="3.40.850.10:FF:000042">
    <property type="entry name" value="Kinesin family member 14"/>
    <property type="match status" value="1"/>
</dbReference>
<keyword evidence="8" id="KW-0206">Cytoskeleton</keyword>
<evidence type="ECO:0000256" key="7">
    <source>
        <dbReference type="ARBA" id="ARBA00023175"/>
    </source>
</evidence>
<dbReference type="GO" id="GO:0007018">
    <property type="term" value="P:microtubule-based movement"/>
    <property type="evidence" value="ECO:0007669"/>
    <property type="project" value="InterPro"/>
</dbReference>
<dbReference type="PANTHER" id="PTHR47117:SF5">
    <property type="entry name" value="KINESIN-LIKE PROTEIN KIF14"/>
    <property type="match status" value="1"/>
</dbReference>
<evidence type="ECO:0000313" key="13">
    <source>
        <dbReference type="Proteomes" id="UP001152759"/>
    </source>
</evidence>
<dbReference type="Gene3D" id="3.40.850.10">
    <property type="entry name" value="Kinesin motor domain"/>
    <property type="match status" value="1"/>
</dbReference>
<keyword evidence="2" id="KW-0963">Cytoplasm</keyword>
<feature type="region of interest" description="Disordered" evidence="10">
    <location>
        <begin position="954"/>
        <end position="991"/>
    </location>
</feature>
<comment type="subcellular location">
    <subcellularLocation>
        <location evidence="1">Cytoplasm</location>
        <location evidence="1">Cytoskeleton</location>
    </subcellularLocation>
</comment>
<dbReference type="PRINTS" id="PR00380">
    <property type="entry name" value="KINESINHEAVY"/>
</dbReference>
<keyword evidence="13" id="KW-1185">Reference proteome</keyword>
<feature type="region of interest" description="Disordered" evidence="10">
    <location>
        <begin position="17"/>
        <end position="56"/>
    </location>
</feature>
<evidence type="ECO:0000259" key="11">
    <source>
        <dbReference type="PROSITE" id="PS50067"/>
    </source>
</evidence>
<dbReference type="PANTHER" id="PTHR47117">
    <property type="entry name" value="STAR-RELATED LIPID TRANSFER PROTEIN 9"/>
    <property type="match status" value="1"/>
</dbReference>
<evidence type="ECO:0000256" key="2">
    <source>
        <dbReference type="ARBA" id="ARBA00022490"/>
    </source>
</evidence>
<name>A0A9P0F6A0_BEMTA</name>
<evidence type="ECO:0000256" key="10">
    <source>
        <dbReference type="SAM" id="MobiDB-lite"/>
    </source>
</evidence>
<feature type="region of interest" description="Disordered" evidence="10">
    <location>
        <begin position="805"/>
        <end position="836"/>
    </location>
</feature>
<evidence type="ECO:0000256" key="1">
    <source>
        <dbReference type="ARBA" id="ARBA00004245"/>
    </source>
</evidence>
<dbReference type="SUPFAM" id="SSF52540">
    <property type="entry name" value="P-loop containing nucleoside triphosphate hydrolases"/>
    <property type="match status" value="1"/>
</dbReference>
<dbReference type="GO" id="GO:0008017">
    <property type="term" value="F:microtubule binding"/>
    <property type="evidence" value="ECO:0007669"/>
    <property type="project" value="InterPro"/>
</dbReference>
<reference evidence="12" key="1">
    <citation type="submission" date="2021-12" db="EMBL/GenBank/DDBJ databases">
        <authorList>
            <person name="King R."/>
        </authorList>
    </citation>
    <scope>NUCLEOTIDE SEQUENCE</scope>
</reference>
<dbReference type="InterPro" id="IPR036961">
    <property type="entry name" value="Kinesin_motor_dom_sf"/>
</dbReference>
<dbReference type="InterPro" id="IPR001752">
    <property type="entry name" value="Kinesin_motor_dom"/>
</dbReference>
<dbReference type="PROSITE" id="PS50067">
    <property type="entry name" value="KINESIN_MOTOR_2"/>
    <property type="match status" value="1"/>
</dbReference>
<dbReference type="Proteomes" id="UP001152759">
    <property type="component" value="Chromosome 7"/>
</dbReference>
<protein>
    <recommendedName>
        <fullName evidence="11">Kinesin motor domain-containing protein</fullName>
    </recommendedName>
</protein>
<dbReference type="InterPro" id="IPR027417">
    <property type="entry name" value="P-loop_NTPase"/>
</dbReference>
<accession>A0A9P0F6A0</accession>
<evidence type="ECO:0000256" key="4">
    <source>
        <dbReference type="ARBA" id="ARBA00022741"/>
    </source>
</evidence>
<keyword evidence="6" id="KW-0175">Coiled coil</keyword>
<dbReference type="PROSITE" id="PS00411">
    <property type="entry name" value="KINESIN_MOTOR_1"/>
    <property type="match status" value="1"/>
</dbReference>
<organism evidence="12 13">
    <name type="scientific">Bemisia tabaci</name>
    <name type="common">Sweetpotato whitefly</name>
    <name type="synonym">Aleurodes tabaci</name>
    <dbReference type="NCBI Taxonomy" id="7038"/>
    <lineage>
        <taxon>Eukaryota</taxon>
        <taxon>Metazoa</taxon>
        <taxon>Ecdysozoa</taxon>
        <taxon>Arthropoda</taxon>
        <taxon>Hexapoda</taxon>
        <taxon>Insecta</taxon>
        <taxon>Pterygota</taxon>
        <taxon>Neoptera</taxon>
        <taxon>Paraneoptera</taxon>
        <taxon>Hemiptera</taxon>
        <taxon>Sternorrhyncha</taxon>
        <taxon>Aleyrodoidea</taxon>
        <taxon>Aleyrodidae</taxon>
        <taxon>Aleyrodinae</taxon>
        <taxon>Bemisia</taxon>
    </lineage>
</organism>
<keyword evidence="7 9" id="KW-0505">Motor protein</keyword>
<keyword evidence="5 9" id="KW-0067">ATP-binding</keyword>
<dbReference type="GO" id="GO:0005524">
    <property type="term" value="F:ATP binding"/>
    <property type="evidence" value="ECO:0007669"/>
    <property type="project" value="UniProtKB-UniRule"/>
</dbReference>
<keyword evidence="4 9" id="KW-0547">Nucleotide-binding</keyword>
<evidence type="ECO:0000313" key="12">
    <source>
        <dbReference type="EMBL" id="CAH0393794.1"/>
    </source>
</evidence>
<evidence type="ECO:0000256" key="6">
    <source>
        <dbReference type="ARBA" id="ARBA00023054"/>
    </source>
</evidence>
<dbReference type="GO" id="GO:0005874">
    <property type="term" value="C:microtubule"/>
    <property type="evidence" value="ECO:0007669"/>
    <property type="project" value="UniProtKB-KW"/>
</dbReference>
<dbReference type="KEGG" id="btab:109035813"/>
<dbReference type="EMBL" id="OU963868">
    <property type="protein sequence ID" value="CAH0393794.1"/>
    <property type="molecule type" value="Genomic_DNA"/>
</dbReference>
<feature type="binding site" evidence="9">
    <location>
        <begin position="235"/>
        <end position="242"/>
    </location>
    <ligand>
        <name>ATP</name>
        <dbReference type="ChEBI" id="CHEBI:30616"/>
    </ligand>
</feature>
<dbReference type="AlphaFoldDB" id="A0A9P0F6A0"/>
<feature type="domain" description="Kinesin motor" evidence="11">
    <location>
        <begin position="153"/>
        <end position="506"/>
    </location>
</feature>
<dbReference type="Pfam" id="PF00225">
    <property type="entry name" value="Kinesin"/>
    <property type="match status" value="1"/>
</dbReference>
<dbReference type="GO" id="GO:0003777">
    <property type="term" value="F:microtubule motor activity"/>
    <property type="evidence" value="ECO:0007669"/>
    <property type="project" value="InterPro"/>
</dbReference>
<evidence type="ECO:0000256" key="3">
    <source>
        <dbReference type="ARBA" id="ARBA00022701"/>
    </source>
</evidence>
<sequence>MSAKKVYFASTNALFHKPGTPSSATKDKPMSASKLKPYSSAQNLADSKTFLPPTTPKSIMKKTNLRRSKSAISISSPRRDVISTETTPVKTSPVTHYCSPRTPRRKLNVAEPSSGKSRAIPSTPECFNKVHVETPSAAKSRLSNQLLNEESSHLTVGVRVRPLNYKEELEAGINQIVLTEGNEVRVLCESNSCHNFSYDHVFSPSDSQNMVFSTFVQPLLENAFRGYNACLFAYGQTGSGKSYSMMGINSDSSTVSDEAGIIPRFCHELFERVASLEDSQVPGVQEKCTAKIEISYFEIYNEKIHDLLNDGECSGKRGNALKVREHPVFGPYVVDLTLHEVSSFENVQSLISMGSSQRASASTAMNEESSRSHSIFSIILSQTQLEDSGIEGVQNELSRCSKISLVDLAGSERVAQSCASLDRLREGVHINKSLLTLGKVITALAEAGCGKKKIFIPYRDSVLTWLLRESLGGNSRTSMLATISPANIHLEETLATLRYACQAKNIVNTVRVNEDPKDRIIRELRTELQKYKSFGLSSASANESLKVRLLQEKLSATQDKLAALEKSRNDQTKDLELAQKLADENLLDMLAQKERAFLDLERNILDLNSENKRLKSKSESLENEVEELGRELEELKLDLEESHNLQELQRIEIDELRLEVNEQKQDTADRMEEVEERRKEVEELKADVEERMTHLSEQQRDIDEQRFQLDEERKELEERKAGLEDMKREIEDQRYQIEEEKAKLEDEKMKLEDQASDLEMQKTLVEEQHRSMLNQKLDMSINGSEKEQLKQELHELYAQVEEQKKKLDEQKEKLEEQREKLGEQKRKIEEQKAELRRKSDTFERNLEKLESQKKELKQKFDSEMMKKLDELRKDSMDGKSVLIKKLDEMRRDYEESKQKCEMFMKKYEEKVEEIEEIKLSNQIEQWKKCEAQKDEVSKMQQKYETEISQKLEEHRREIESIKQKHQAELNRKLQETTEQAKRNSETDLSRKLETERQRFELELKKLNATLEKENSRSDAYRKDVKKLQRQIQLLQVDLESKTKLARELSKFNDEGFEDNITQANDYESFSKEIIHKFEQITSAVTNFANDICDDSPDEEILNISSVKTPTSDKEWLENINLKTSRRSSISANMRSPTRVTIRTLPSKKTVRFQDVSKS</sequence>
<evidence type="ECO:0000256" key="9">
    <source>
        <dbReference type="PROSITE-ProRule" id="PRU00283"/>
    </source>
</evidence>
<dbReference type="SMART" id="SM00129">
    <property type="entry name" value="KISc"/>
    <property type="match status" value="1"/>
</dbReference>
<comment type="similarity">
    <text evidence="9">Belongs to the TRAFAC class myosin-kinesin ATPase superfamily. Kinesin family.</text>
</comment>
<dbReference type="InterPro" id="IPR019821">
    <property type="entry name" value="Kinesin_motor_CS"/>
</dbReference>